<proteinExistence type="predicted"/>
<evidence type="ECO:0000313" key="2">
    <source>
        <dbReference type="EMBL" id="OAM89458.1"/>
    </source>
</evidence>
<dbReference type="InterPro" id="IPR052024">
    <property type="entry name" value="Methanogen_methyltrans"/>
</dbReference>
<dbReference type="GO" id="GO:0008168">
    <property type="term" value="F:methyltransferase activity"/>
    <property type="evidence" value="ECO:0007669"/>
    <property type="project" value="UniProtKB-KW"/>
</dbReference>
<accession>A0A178II61</accession>
<evidence type="ECO:0000259" key="1">
    <source>
        <dbReference type="Pfam" id="PF01208"/>
    </source>
</evidence>
<dbReference type="GO" id="GO:0004853">
    <property type="term" value="F:uroporphyrinogen decarboxylase activity"/>
    <property type="evidence" value="ECO:0007669"/>
    <property type="project" value="InterPro"/>
</dbReference>
<name>A0A178II61_9BACT</name>
<organism evidence="2 3">
    <name type="scientific">Termitidicoccus mucosus</name>
    <dbReference type="NCBI Taxonomy" id="1184151"/>
    <lineage>
        <taxon>Bacteria</taxon>
        <taxon>Pseudomonadati</taxon>
        <taxon>Verrucomicrobiota</taxon>
        <taxon>Opitutia</taxon>
        <taxon>Opitutales</taxon>
        <taxon>Opitutaceae</taxon>
        <taxon>Termitidicoccus</taxon>
    </lineage>
</organism>
<sequence>MNHIERFLATTGRRPVDRPASWLGIPDRSAIPKLFAHFGVSDMPALKARLNDDVYPVEVPYHSPTSDAIYAAFDFAKNKHDPGERTLTSPGFFEDYSDPADVDKFDWPDPEKYIDPARCQAAVEAVPAGYAVMGVVWAAHFQDACAAFGMETALVKMMTEPDMFRAVIDRILAFYLKANAIFFEAAKGRLHAVLMGNDFGSQTCLMLSPALLREFVFEGVRRLVDQARGYGLKVVYHSCGAISEIIPDLIDLGVDIVHPIQALATGMEPAGLKAKFGGRVSFCGGVDAQNLLVRGTPDEVRAKVAELRSIFPTGLIISPSHEAILADINPANIEALFDAAGQPVP</sequence>
<dbReference type="PANTHER" id="PTHR47099">
    <property type="entry name" value="METHYLCOBAMIDE:COM METHYLTRANSFERASE MTBA"/>
    <property type="match status" value="1"/>
</dbReference>
<dbReference type="InterPro" id="IPR000257">
    <property type="entry name" value="Uroporphyrinogen_deCOase"/>
</dbReference>
<dbReference type="InterPro" id="IPR038071">
    <property type="entry name" value="UROD/MetE-like_sf"/>
</dbReference>
<dbReference type="AlphaFoldDB" id="A0A178II61"/>
<keyword evidence="3" id="KW-1185">Reference proteome</keyword>
<dbReference type="Gene3D" id="3.20.20.210">
    <property type="match status" value="1"/>
</dbReference>
<keyword evidence="2" id="KW-0489">Methyltransferase</keyword>
<dbReference type="EMBL" id="LRRQ01000094">
    <property type="protein sequence ID" value="OAM89458.1"/>
    <property type="molecule type" value="Genomic_DNA"/>
</dbReference>
<keyword evidence="2" id="KW-0808">Transferase</keyword>
<protein>
    <submittedName>
        <fullName evidence="2">Methyltransferase</fullName>
    </submittedName>
</protein>
<dbReference type="PANTHER" id="PTHR47099:SF1">
    <property type="entry name" value="METHYLCOBAMIDE:COM METHYLTRANSFERASE MTBA"/>
    <property type="match status" value="1"/>
</dbReference>
<dbReference type="Proteomes" id="UP000078486">
    <property type="component" value="Unassembled WGS sequence"/>
</dbReference>
<reference evidence="2 3" key="1">
    <citation type="submission" date="2016-01" db="EMBL/GenBank/DDBJ databases">
        <title>High potential of lignocellulose degradation of a new Verrucomicrobia species.</title>
        <authorList>
            <person name="Wang Y."/>
            <person name="Shi Y."/>
            <person name="Qiu Z."/>
            <person name="Liu S."/>
            <person name="Yang H."/>
        </authorList>
    </citation>
    <scope>NUCLEOTIDE SEQUENCE [LARGE SCALE GENOMIC DNA]</scope>
    <source>
        <strain evidence="2 3">TSB47</strain>
    </source>
</reference>
<comment type="caution">
    <text evidence="2">The sequence shown here is derived from an EMBL/GenBank/DDBJ whole genome shotgun (WGS) entry which is preliminary data.</text>
</comment>
<evidence type="ECO:0000313" key="3">
    <source>
        <dbReference type="Proteomes" id="UP000078486"/>
    </source>
</evidence>
<dbReference type="GO" id="GO:0006779">
    <property type="term" value="P:porphyrin-containing compound biosynthetic process"/>
    <property type="evidence" value="ECO:0007669"/>
    <property type="project" value="InterPro"/>
</dbReference>
<dbReference type="GO" id="GO:0032259">
    <property type="term" value="P:methylation"/>
    <property type="evidence" value="ECO:0007669"/>
    <property type="project" value="UniProtKB-KW"/>
</dbReference>
<dbReference type="OrthoDB" id="9815759at2"/>
<feature type="domain" description="Uroporphyrinogen decarboxylase (URO-D)" evidence="1">
    <location>
        <begin position="94"/>
        <end position="340"/>
    </location>
</feature>
<dbReference type="Pfam" id="PF01208">
    <property type="entry name" value="URO-D"/>
    <property type="match status" value="1"/>
</dbReference>
<dbReference type="STRING" id="1184151.AW736_08700"/>
<gene>
    <name evidence="2" type="ORF">AW736_08700</name>
</gene>
<dbReference type="SUPFAM" id="SSF51726">
    <property type="entry name" value="UROD/MetE-like"/>
    <property type="match status" value="1"/>
</dbReference>
<dbReference type="RefSeq" id="WP_068769932.1">
    <property type="nucleotide sequence ID" value="NZ_CP109796.1"/>
</dbReference>